<keyword evidence="4" id="KW-1185">Reference proteome</keyword>
<reference evidence="3 4" key="1">
    <citation type="submission" date="2022-06" db="EMBL/GenBank/DDBJ databases">
        <authorList>
            <person name="Liu G."/>
        </authorList>
    </citation>
    <scope>NUCLEOTIDE SEQUENCE [LARGE SCALE GENOMIC DNA]</scope>
    <source>
        <strain evidence="3 4">E4</strain>
        <plasmid evidence="3 4">plas2</plasmid>
    </source>
</reference>
<dbReference type="PANTHER" id="PTHR35038:SF8">
    <property type="entry name" value="C-TYPE POLYHEME CYTOCHROME OMCC"/>
    <property type="match status" value="1"/>
</dbReference>
<sequence length="242" mass="26025">MSGSRILYVIFALALALLVVVVPLKTHMSGSSAIKGWTSLADPGPLSPAHARFQADCETCHTPHKGVEPVKCIACHAGTDFGTKASTSFHANATQCTSCHIEHDGGTSLARMEHKALLDPTLWRGPLLASNGQLSTAAPATVDALDCASCHAARDPHQGLFGKDCKSCHTLTDWKVAAFRHPSVNSTQCAECHKAPPSHFMMHFKMVSQRVAKSRAPVNQCVACHTTDSWNNIRNVGLYDHH</sequence>
<dbReference type="Gene3D" id="3.90.10.10">
    <property type="entry name" value="Cytochrome C3"/>
    <property type="match status" value="2"/>
</dbReference>
<proteinExistence type="predicted"/>
<dbReference type="RefSeq" id="WP_301643331.1">
    <property type="nucleotide sequence ID" value="NZ_CP098496.1"/>
</dbReference>
<evidence type="ECO:0000313" key="4">
    <source>
        <dbReference type="Proteomes" id="UP001056619"/>
    </source>
</evidence>
<name>A0ABY4UCL4_9SPHN</name>
<evidence type="ECO:0000256" key="2">
    <source>
        <dbReference type="SAM" id="Phobius"/>
    </source>
</evidence>
<keyword evidence="1" id="KW-0732">Signal</keyword>
<dbReference type="PANTHER" id="PTHR35038">
    <property type="entry name" value="DISSIMILATORY SULFITE REDUCTASE SIRA"/>
    <property type="match status" value="1"/>
</dbReference>
<accession>A0ABY4UCL4</accession>
<organism evidence="3 4">
    <name type="scientific">Qipengyuania citrea</name>
    <dbReference type="NCBI Taxonomy" id="225971"/>
    <lineage>
        <taxon>Bacteria</taxon>
        <taxon>Pseudomonadati</taxon>
        <taxon>Pseudomonadota</taxon>
        <taxon>Alphaproteobacteria</taxon>
        <taxon>Sphingomonadales</taxon>
        <taxon>Erythrobacteraceae</taxon>
        <taxon>Qipengyuania</taxon>
    </lineage>
</organism>
<keyword evidence="3" id="KW-0614">Plasmid</keyword>
<dbReference type="EMBL" id="CP098496">
    <property type="protein sequence ID" value="USA63259.1"/>
    <property type="molecule type" value="Genomic_DNA"/>
</dbReference>
<evidence type="ECO:0000313" key="3">
    <source>
        <dbReference type="EMBL" id="USA63259.1"/>
    </source>
</evidence>
<geneLocation type="plasmid" evidence="3 4">
    <name>plas2</name>
</geneLocation>
<dbReference type="SUPFAM" id="SSF48695">
    <property type="entry name" value="Multiheme cytochromes"/>
    <property type="match status" value="1"/>
</dbReference>
<dbReference type="Proteomes" id="UP001056619">
    <property type="component" value="Plasmid plas2"/>
</dbReference>
<feature type="transmembrane region" description="Helical" evidence="2">
    <location>
        <begin position="6"/>
        <end position="24"/>
    </location>
</feature>
<dbReference type="InterPro" id="IPR036280">
    <property type="entry name" value="Multihaem_cyt_sf"/>
</dbReference>
<evidence type="ECO:0000256" key="1">
    <source>
        <dbReference type="ARBA" id="ARBA00022729"/>
    </source>
</evidence>
<keyword evidence="2" id="KW-0812">Transmembrane</keyword>
<gene>
    <name evidence="3" type="ORF">NCF85_16885</name>
</gene>
<keyword evidence="2" id="KW-0472">Membrane</keyword>
<keyword evidence="2" id="KW-1133">Transmembrane helix</keyword>
<dbReference type="InterPro" id="IPR051829">
    <property type="entry name" value="Multiheme_Cytochr_ET"/>
</dbReference>
<protein>
    <submittedName>
        <fullName evidence="3">Cytochrome c3 family protein</fullName>
    </submittedName>
</protein>